<evidence type="ECO:0000313" key="2">
    <source>
        <dbReference type="Proteomes" id="UP000647133"/>
    </source>
</evidence>
<proteinExistence type="predicted"/>
<evidence type="ECO:0000313" key="1">
    <source>
        <dbReference type="EMBL" id="MBD8489085.1"/>
    </source>
</evidence>
<reference evidence="1 2" key="1">
    <citation type="submission" date="2020-09" db="EMBL/GenBank/DDBJ databases">
        <title>Echinicola sp. CAU 1574 isolated from sand of Sido Beach.</title>
        <authorList>
            <person name="Kim W."/>
        </authorList>
    </citation>
    <scope>NUCLEOTIDE SEQUENCE [LARGE SCALE GENOMIC DNA]</scope>
    <source>
        <strain evidence="1 2">CAU 1574</strain>
    </source>
</reference>
<protein>
    <submittedName>
        <fullName evidence="1">Uncharacterized protein</fullName>
    </submittedName>
</protein>
<sequence length="112" mass="12707">MKNTIPKQTAKKWMQRWKKMEKDYNKKTPVNGFLVPMIDLQEVMAELGATNVRTYLGIDDNDTEKLLIVGVDANGNDMVNEEEGQYVYDFTSPCPPDCGEMDPDGLLSLDMN</sequence>
<dbReference type="EMBL" id="JACYTQ010000003">
    <property type="protein sequence ID" value="MBD8489085.1"/>
    <property type="molecule type" value="Genomic_DNA"/>
</dbReference>
<dbReference type="RefSeq" id="WP_192009975.1">
    <property type="nucleotide sequence ID" value="NZ_JACYTQ010000003.1"/>
</dbReference>
<gene>
    <name evidence="1" type="ORF">IFO69_10035</name>
</gene>
<comment type="caution">
    <text evidence="1">The sequence shown here is derived from an EMBL/GenBank/DDBJ whole genome shotgun (WGS) entry which is preliminary data.</text>
</comment>
<accession>A0ABR9AK45</accession>
<dbReference type="Proteomes" id="UP000647133">
    <property type="component" value="Unassembled WGS sequence"/>
</dbReference>
<name>A0ABR9AK45_9BACT</name>
<organism evidence="1 2">
    <name type="scientific">Echinicola arenosa</name>
    <dbReference type="NCBI Taxonomy" id="2774144"/>
    <lineage>
        <taxon>Bacteria</taxon>
        <taxon>Pseudomonadati</taxon>
        <taxon>Bacteroidota</taxon>
        <taxon>Cytophagia</taxon>
        <taxon>Cytophagales</taxon>
        <taxon>Cyclobacteriaceae</taxon>
        <taxon>Echinicola</taxon>
    </lineage>
</organism>
<keyword evidence="2" id="KW-1185">Reference proteome</keyword>